<feature type="non-terminal residue" evidence="2">
    <location>
        <position position="126"/>
    </location>
</feature>
<name>A0A1Y1INI1_KLENI</name>
<dbReference type="Proteomes" id="UP000054558">
    <property type="component" value="Unassembled WGS sequence"/>
</dbReference>
<dbReference type="AlphaFoldDB" id="A0A1Y1INI1"/>
<evidence type="ECO:0000313" key="3">
    <source>
        <dbReference type="Proteomes" id="UP000054558"/>
    </source>
</evidence>
<dbReference type="EMBL" id="DF237626">
    <property type="protein sequence ID" value="GAQ90711.1"/>
    <property type="molecule type" value="Genomic_DNA"/>
</dbReference>
<gene>
    <name evidence="2" type="ORF">KFL_006770050</name>
</gene>
<reference evidence="2 3" key="1">
    <citation type="journal article" date="2014" name="Nat. Commun.">
        <title>Klebsormidium flaccidum genome reveals primary factors for plant terrestrial adaptation.</title>
        <authorList>
            <person name="Hori K."/>
            <person name="Maruyama F."/>
            <person name="Fujisawa T."/>
            <person name="Togashi T."/>
            <person name="Yamamoto N."/>
            <person name="Seo M."/>
            <person name="Sato S."/>
            <person name="Yamada T."/>
            <person name="Mori H."/>
            <person name="Tajima N."/>
            <person name="Moriyama T."/>
            <person name="Ikeuchi M."/>
            <person name="Watanabe M."/>
            <person name="Wada H."/>
            <person name="Kobayashi K."/>
            <person name="Saito M."/>
            <person name="Masuda T."/>
            <person name="Sasaki-Sekimoto Y."/>
            <person name="Mashiguchi K."/>
            <person name="Awai K."/>
            <person name="Shimojima M."/>
            <person name="Masuda S."/>
            <person name="Iwai M."/>
            <person name="Nobusawa T."/>
            <person name="Narise T."/>
            <person name="Kondo S."/>
            <person name="Saito H."/>
            <person name="Sato R."/>
            <person name="Murakawa M."/>
            <person name="Ihara Y."/>
            <person name="Oshima-Yamada Y."/>
            <person name="Ohtaka K."/>
            <person name="Satoh M."/>
            <person name="Sonobe K."/>
            <person name="Ishii M."/>
            <person name="Ohtani R."/>
            <person name="Kanamori-Sato M."/>
            <person name="Honoki R."/>
            <person name="Miyazaki D."/>
            <person name="Mochizuki H."/>
            <person name="Umetsu J."/>
            <person name="Higashi K."/>
            <person name="Shibata D."/>
            <person name="Kamiya Y."/>
            <person name="Sato N."/>
            <person name="Nakamura Y."/>
            <person name="Tabata S."/>
            <person name="Ida S."/>
            <person name="Kurokawa K."/>
            <person name="Ohta H."/>
        </authorList>
    </citation>
    <scope>NUCLEOTIDE SEQUENCE [LARGE SCALE GENOMIC DNA]</scope>
    <source>
        <strain evidence="2 3">NIES-2285</strain>
    </source>
</reference>
<organism evidence="2 3">
    <name type="scientific">Klebsormidium nitens</name>
    <name type="common">Green alga</name>
    <name type="synonym">Ulothrix nitens</name>
    <dbReference type="NCBI Taxonomy" id="105231"/>
    <lineage>
        <taxon>Eukaryota</taxon>
        <taxon>Viridiplantae</taxon>
        <taxon>Streptophyta</taxon>
        <taxon>Klebsormidiophyceae</taxon>
        <taxon>Klebsormidiales</taxon>
        <taxon>Klebsormidiaceae</taxon>
        <taxon>Klebsormidium</taxon>
    </lineage>
</organism>
<feature type="region of interest" description="Disordered" evidence="1">
    <location>
        <begin position="84"/>
        <end position="126"/>
    </location>
</feature>
<evidence type="ECO:0000256" key="1">
    <source>
        <dbReference type="SAM" id="MobiDB-lite"/>
    </source>
</evidence>
<keyword evidence="3" id="KW-1185">Reference proteome</keyword>
<protein>
    <submittedName>
        <fullName evidence="2">Uncharacterized protein</fullName>
    </submittedName>
</protein>
<proteinExistence type="predicted"/>
<accession>A0A1Y1INI1</accession>
<sequence>MSAKREMLWFPPPNVLISNVSSTMDEIVKELVQRHPRLQNDPGGDPVPYSMKGMYVEFGRKLAERTAAERERRAMTLAAEAARKWAKETADRRRKAEEAARKLKEEEAARKLKEEEAARKLKEEEA</sequence>
<evidence type="ECO:0000313" key="2">
    <source>
        <dbReference type="EMBL" id="GAQ90711.1"/>
    </source>
</evidence>